<dbReference type="AlphaFoldDB" id="A0A1H7NNC5"/>
<accession>A0A1H7NNC5</accession>
<reference evidence="2" key="1">
    <citation type="submission" date="2016-10" db="EMBL/GenBank/DDBJ databases">
        <authorList>
            <person name="Varghese N."/>
            <person name="Submissions S."/>
        </authorList>
    </citation>
    <scope>NUCLEOTIDE SEQUENCE [LARGE SCALE GENOMIC DNA]</scope>
    <source>
        <strain evidence="2">CGMCC 1.9127</strain>
    </source>
</reference>
<protein>
    <submittedName>
        <fullName evidence="1">IgA Peptidase M64</fullName>
    </submittedName>
</protein>
<evidence type="ECO:0000313" key="2">
    <source>
        <dbReference type="Proteomes" id="UP000199297"/>
    </source>
</evidence>
<organism evidence="1 2">
    <name type="scientific">Colwellia chukchiensis</name>
    <dbReference type="NCBI Taxonomy" id="641665"/>
    <lineage>
        <taxon>Bacteria</taxon>
        <taxon>Pseudomonadati</taxon>
        <taxon>Pseudomonadota</taxon>
        <taxon>Gammaproteobacteria</taxon>
        <taxon>Alteromonadales</taxon>
        <taxon>Colwelliaceae</taxon>
        <taxon>Colwellia</taxon>
    </lineage>
</organism>
<proteinExistence type="predicted"/>
<dbReference type="Proteomes" id="UP000199297">
    <property type="component" value="Unassembled WGS sequence"/>
</dbReference>
<keyword evidence="2" id="KW-1185">Reference proteome</keyword>
<gene>
    <name evidence="1" type="ORF">SAMN05216262_10838</name>
</gene>
<sequence length="475" mass="54170">MAVYFKALLVMFGIMLLSALFIIEDYNAKINNATITRQQLKLLELLTPITDVETRLAQLQQSKPNAWLHLAKLYADSQGEVAYQLGVHFQQQQQLAFATLWYQTAIRQAHSQARLALAKIYFNQQEYQSIAALLKPILNNDQALSLRYQVALQQGELAFIVENQQRLKASENSTLYYELAQYWAFGADVAIDVSNSRYAKPFSCVISVQLFATNLNGLRHGQQLIDDFSQHPLSELICLQTPRYIAADVLDCQHQKHQRINCRATAWRQQELINSRYIGLIVEQGGAYVDNGIMYLDQQDTVDVLVHELSHFIGFVDEYPLPSQHQKCQQNQSAPFAHNIVVLTSDYQGQREDIRAQVLAQVPWRSLIAPTTPILSRNIQGEWKLGTPSEFQDEIGLFSASTCERNGNVKAFKPLSKRTKLEYFELTLPSQYLEILRLAPRQFLMPSYHFNVSKALAEQGELGQAIELLQEMVID</sequence>
<evidence type="ECO:0000313" key="1">
    <source>
        <dbReference type="EMBL" id="SEL25060.1"/>
    </source>
</evidence>
<dbReference type="EMBL" id="FOBI01000008">
    <property type="protein sequence ID" value="SEL25060.1"/>
    <property type="molecule type" value="Genomic_DNA"/>
</dbReference>
<name>A0A1H7NNC5_9GAMM</name>
<dbReference type="STRING" id="641665.GCA_002104455_03566"/>